<evidence type="ECO:0000256" key="1">
    <source>
        <dbReference type="SAM" id="SignalP"/>
    </source>
</evidence>
<evidence type="ECO:0000313" key="3">
    <source>
        <dbReference type="EMBL" id="AWH86427.1"/>
    </source>
</evidence>
<evidence type="ECO:0000259" key="2">
    <source>
        <dbReference type="Pfam" id="PF07715"/>
    </source>
</evidence>
<reference evidence="3 4" key="1">
    <citation type="submission" date="2018-04" db="EMBL/GenBank/DDBJ databases">
        <title>Genome sequencing of Flavobacterium sp. HYN0059.</title>
        <authorList>
            <person name="Yi H."/>
            <person name="Baek C."/>
        </authorList>
    </citation>
    <scope>NUCLEOTIDE SEQUENCE [LARGE SCALE GENOMIC DNA]</scope>
    <source>
        <strain evidence="3 4">HYN0059</strain>
    </source>
</reference>
<dbReference type="SUPFAM" id="SSF49464">
    <property type="entry name" value="Carboxypeptidase regulatory domain-like"/>
    <property type="match status" value="1"/>
</dbReference>
<dbReference type="Pfam" id="PF07715">
    <property type="entry name" value="Plug"/>
    <property type="match status" value="1"/>
</dbReference>
<dbReference type="KEGG" id="falb:HYN59_15510"/>
<dbReference type="InterPro" id="IPR008969">
    <property type="entry name" value="CarboxyPept-like_regulatory"/>
</dbReference>
<dbReference type="SUPFAM" id="SSF56935">
    <property type="entry name" value="Porins"/>
    <property type="match status" value="1"/>
</dbReference>
<accession>A0A2S1R1C3</accession>
<dbReference type="EMBL" id="CP029186">
    <property type="protein sequence ID" value="AWH86427.1"/>
    <property type="molecule type" value="Genomic_DNA"/>
</dbReference>
<dbReference type="OrthoDB" id="9803050at2"/>
<dbReference type="AlphaFoldDB" id="A0A2S1R1C3"/>
<protein>
    <submittedName>
        <fullName evidence="3">TonB-dependent receptor</fullName>
    </submittedName>
</protein>
<feature type="domain" description="TonB-dependent receptor plug" evidence="2">
    <location>
        <begin position="214"/>
        <end position="289"/>
    </location>
</feature>
<dbReference type="InterPro" id="IPR037066">
    <property type="entry name" value="Plug_dom_sf"/>
</dbReference>
<dbReference type="Proteomes" id="UP000244929">
    <property type="component" value="Chromosome"/>
</dbReference>
<keyword evidence="1" id="KW-0732">Signal</keyword>
<dbReference type="InterPro" id="IPR012910">
    <property type="entry name" value="Plug_dom"/>
</dbReference>
<keyword evidence="4" id="KW-1185">Reference proteome</keyword>
<dbReference type="Gene3D" id="2.170.130.10">
    <property type="entry name" value="TonB-dependent receptor, plug domain"/>
    <property type="match status" value="1"/>
</dbReference>
<feature type="signal peptide" evidence="1">
    <location>
        <begin position="1"/>
        <end position="20"/>
    </location>
</feature>
<organism evidence="3 4">
    <name type="scientific">Flavobacterium album</name>
    <dbReference type="NCBI Taxonomy" id="2175091"/>
    <lineage>
        <taxon>Bacteria</taxon>
        <taxon>Pseudomonadati</taxon>
        <taxon>Bacteroidota</taxon>
        <taxon>Flavobacteriia</taxon>
        <taxon>Flavobacteriales</taxon>
        <taxon>Flavobacteriaceae</taxon>
        <taxon>Flavobacterium</taxon>
    </lineage>
</organism>
<evidence type="ECO:0000313" key="4">
    <source>
        <dbReference type="Proteomes" id="UP000244929"/>
    </source>
</evidence>
<keyword evidence="3" id="KW-0675">Receptor</keyword>
<name>A0A2S1R1C3_9FLAO</name>
<proteinExistence type="predicted"/>
<sequence length="838" mass="93552">MAKNKIIAFFFSIIPVCCLAQTNNTIPLRALLEEISKTHKVKFSMIDEDIAMYNFAPPDKKISLQEKLDYIAGRTRLRFEAAGIGKYTVYNDISPENPLCGYLIDSKTGKGIDGALIYFGSTTVSSGADGYFSMSLSAKGTITISHIGYSQKIVALSEFYVPGCLNITLEEEVTELKEVIAERYLAAGISRKENGELVVKPRKFGILPGLTEPDVLQTMQQLPGVISIDETVSNINVRGGTHDQNLFLWNGIRMFQTSHFFGLLSAFNPLQATTISIFKNGSPSYYGESVSSAVDISTHTPNPENKNIVAVDMINAAFLASVNLTTKDFLQVSGRRTYSDLWATPTFGEYRNRILQNTTITNVLQDQQVKVASDEKFYFYDLSLSYRHTLNEKHALFVDGIAMSNNLDIFQHTETADKNGNLSQGTVGGSATLKSKWDENNTSEVQVYVSSHDMDASNESIENEQATRQSNTIFDKGIRLNYGRLLSQNLHISAGYQFNEVSVRNFDEVNIPAFSKNEKLVSVSHAVTGQGNYASADGKTKISLGIRGNYFDKYRLFMAEPRVVFSRLLKEGLTLEVSAERKSQAISQVIDQQQDFLGIEKRRWVLADGNNIPVQKSTQASLGLTYSKRGWLATIEGFYKKVAGITSDSQDFQNQFEFDNSTGSYRVLGYEVLLQKKFSRFYTWISYTYNDNRYKFDSFVPPGFANNFAVSHAVTSAGIYEWDNFRFALGTKWRTGSPQTEPLSFSIDPNNPANSQIIYKAPNSSRLSDNLQVNLSASKTWSLGKKTLFTASCSVLNILDRHNVISRYYRINKSSNAVESVNTYGLGRTPNLSVKLAF</sequence>
<gene>
    <name evidence="3" type="ORF">HYN59_15510</name>
</gene>
<feature type="chain" id="PRO_5015564961" evidence="1">
    <location>
        <begin position="21"/>
        <end position="838"/>
    </location>
</feature>